<sequence length="96" mass="10767">MTFARGYRRLSIAIVGSWIAVWTAIGGFAAWRQRTWSDIFLEASADENMREMVLANQRASENAAIVEMALLWGLLALPLALGLAIIWWVVRGFQAQ</sequence>
<comment type="caution">
    <text evidence="2">The sequence shown here is derived from an EMBL/GenBank/DDBJ whole genome shotgun (WGS) entry which is preliminary data.</text>
</comment>
<protein>
    <submittedName>
        <fullName evidence="2">Uncharacterized protein</fullName>
    </submittedName>
</protein>
<keyword evidence="1" id="KW-0812">Transmembrane</keyword>
<dbReference type="RefSeq" id="WP_119514558.1">
    <property type="nucleotide sequence ID" value="NZ_QXFK01000019.1"/>
</dbReference>
<feature type="transmembrane region" description="Helical" evidence="1">
    <location>
        <begin position="12"/>
        <end position="31"/>
    </location>
</feature>
<evidence type="ECO:0000256" key="1">
    <source>
        <dbReference type="SAM" id="Phobius"/>
    </source>
</evidence>
<gene>
    <name evidence="2" type="ORF">D2V04_15175</name>
</gene>
<evidence type="ECO:0000313" key="3">
    <source>
        <dbReference type="Proteomes" id="UP000285092"/>
    </source>
</evidence>
<keyword evidence="1" id="KW-1133">Transmembrane helix</keyword>
<name>A0A418NCU2_9SPHN</name>
<dbReference type="AlphaFoldDB" id="A0A418NCU2"/>
<dbReference type="Proteomes" id="UP000285092">
    <property type="component" value="Unassembled WGS sequence"/>
</dbReference>
<accession>A0A418NCU2</accession>
<dbReference type="EMBL" id="QXFK01000019">
    <property type="protein sequence ID" value="RIV75632.1"/>
    <property type="molecule type" value="Genomic_DNA"/>
</dbReference>
<keyword evidence="3" id="KW-1185">Reference proteome</keyword>
<reference evidence="2 3" key="1">
    <citation type="submission" date="2018-08" db="EMBL/GenBank/DDBJ databases">
        <title>Altererythrobacter sp.Ery1 and Ery12, the genome sequencing of novel strains in genus Alterythrobacter.</title>
        <authorList>
            <person name="Cheng H."/>
            <person name="Wu Y.-H."/>
            <person name="Fang C."/>
            <person name="Xu X.-W."/>
        </authorList>
    </citation>
    <scope>NUCLEOTIDE SEQUENCE [LARGE SCALE GENOMIC DNA]</scope>
    <source>
        <strain evidence="2 3">Ery1</strain>
    </source>
</reference>
<evidence type="ECO:0000313" key="2">
    <source>
        <dbReference type="EMBL" id="RIV75632.1"/>
    </source>
</evidence>
<proteinExistence type="predicted"/>
<organism evidence="2 3">
    <name type="scientific">Pelagerythrobacter aerophilus</name>
    <dbReference type="NCBI Taxonomy" id="2306995"/>
    <lineage>
        <taxon>Bacteria</taxon>
        <taxon>Pseudomonadati</taxon>
        <taxon>Pseudomonadota</taxon>
        <taxon>Alphaproteobacteria</taxon>
        <taxon>Sphingomonadales</taxon>
        <taxon>Erythrobacteraceae</taxon>
        <taxon>Pelagerythrobacter</taxon>
    </lineage>
</organism>
<feature type="transmembrane region" description="Helical" evidence="1">
    <location>
        <begin position="69"/>
        <end position="90"/>
    </location>
</feature>
<keyword evidence="1" id="KW-0472">Membrane</keyword>